<comment type="caution">
    <text evidence="2">The sequence shown here is derived from an EMBL/GenBank/DDBJ whole genome shotgun (WGS) entry which is preliminary data.</text>
</comment>
<keyword evidence="1" id="KW-0472">Membrane</keyword>
<keyword evidence="1" id="KW-0812">Transmembrane</keyword>
<dbReference type="EMBL" id="PSZO01000024">
    <property type="protein sequence ID" value="TCG10703.1"/>
    <property type="molecule type" value="Genomic_DNA"/>
</dbReference>
<sequence length="116" mass="13457">MNKIELIVMHSGKIETTTFFKNGTSDYIFGALFIVLALAIFSFYSKTKKNAKEYKKKQMIEFKKQNPKSTNEYEKTGMFLPPWERTKLFAPIFFGLVFIIIGIAFLTGQPIKLWVD</sequence>
<proteinExistence type="predicted"/>
<evidence type="ECO:0000313" key="3">
    <source>
        <dbReference type="Proteomes" id="UP000294192"/>
    </source>
</evidence>
<gene>
    <name evidence="2" type="ORF">C4B24_04115</name>
</gene>
<organism evidence="2 3">
    <name type="scientific">Mycoplasma marinum</name>
    <dbReference type="NCBI Taxonomy" id="1937190"/>
    <lineage>
        <taxon>Bacteria</taxon>
        <taxon>Bacillati</taxon>
        <taxon>Mycoplasmatota</taxon>
        <taxon>Mollicutes</taxon>
        <taxon>Mycoplasmataceae</taxon>
        <taxon>Mycoplasma</taxon>
    </lineage>
</organism>
<reference evidence="2 3" key="1">
    <citation type="submission" date="2018-02" db="EMBL/GenBank/DDBJ databases">
        <title>Mycoplasma marinum and Mycoplasma todarodis sp. nov., moderately halophilic and psychrotolerant mycoplasmas isolated from cephalopods.</title>
        <authorList>
            <person name="Viver T."/>
        </authorList>
    </citation>
    <scope>NUCLEOTIDE SEQUENCE [LARGE SCALE GENOMIC DNA]</scope>
    <source>
        <strain evidence="2 3">PE</strain>
    </source>
</reference>
<keyword evidence="3" id="KW-1185">Reference proteome</keyword>
<name>A0A4R0XJB0_9MOLU</name>
<accession>A0A4R0XJB0</accession>
<protein>
    <submittedName>
        <fullName evidence="2">Uncharacterized protein</fullName>
    </submittedName>
</protein>
<feature type="transmembrane region" description="Helical" evidence="1">
    <location>
        <begin position="27"/>
        <end position="45"/>
    </location>
</feature>
<dbReference type="AlphaFoldDB" id="A0A4R0XJB0"/>
<dbReference type="RefSeq" id="WP_131599498.1">
    <property type="nucleotide sequence ID" value="NZ_CBDBYK010000019.1"/>
</dbReference>
<evidence type="ECO:0000256" key="1">
    <source>
        <dbReference type="SAM" id="Phobius"/>
    </source>
</evidence>
<dbReference type="OrthoDB" id="401207at2"/>
<evidence type="ECO:0000313" key="2">
    <source>
        <dbReference type="EMBL" id="TCG10703.1"/>
    </source>
</evidence>
<feature type="transmembrane region" description="Helical" evidence="1">
    <location>
        <begin position="88"/>
        <end position="107"/>
    </location>
</feature>
<dbReference type="Proteomes" id="UP000294192">
    <property type="component" value="Unassembled WGS sequence"/>
</dbReference>
<keyword evidence="1" id="KW-1133">Transmembrane helix</keyword>